<dbReference type="InterPro" id="IPR032284">
    <property type="entry name" value="RecQ_Zn-bd"/>
</dbReference>
<evidence type="ECO:0000256" key="7">
    <source>
        <dbReference type="ARBA" id="ARBA00023125"/>
    </source>
</evidence>
<dbReference type="InterPro" id="IPR014001">
    <property type="entry name" value="Helicase_ATP-bd"/>
</dbReference>
<evidence type="ECO:0000313" key="17">
    <source>
        <dbReference type="Proteomes" id="UP000249135"/>
    </source>
</evidence>
<dbReference type="GO" id="GO:0006310">
    <property type="term" value="P:DNA recombination"/>
    <property type="evidence" value="ECO:0007669"/>
    <property type="project" value="InterPro"/>
</dbReference>
<evidence type="ECO:0000256" key="3">
    <source>
        <dbReference type="ARBA" id="ARBA00022741"/>
    </source>
</evidence>
<evidence type="ECO:0000256" key="6">
    <source>
        <dbReference type="ARBA" id="ARBA00022840"/>
    </source>
</evidence>
<feature type="region of interest" description="Disordered" evidence="13">
    <location>
        <begin position="562"/>
        <end position="590"/>
    </location>
</feature>
<dbReference type="PANTHER" id="PTHR13710:SF105">
    <property type="entry name" value="ATP-DEPENDENT DNA HELICASE Q1"/>
    <property type="match status" value="1"/>
</dbReference>
<comment type="caution">
    <text evidence="16">The sequence shown here is derived from an EMBL/GenBank/DDBJ whole genome shotgun (WGS) entry which is preliminary data.</text>
</comment>
<evidence type="ECO:0000256" key="10">
    <source>
        <dbReference type="ARBA" id="ARBA00034808"/>
    </source>
</evidence>
<dbReference type="PANTHER" id="PTHR13710">
    <property type="entry name" value="DNA HELICASE RECQ FAMILY MEMBER"/>
    <property type="match status" value="1"/>
</dbReference>
<dbReference type="SUPFAM" id="SSF52540">
    <property type="entry name" value="P-loop containing nucleoside triphosphate hydrolases"/>
    <property type="match status" value="1"/>
</dbReference>
<dbReference type="GO" id="GO:0003677">
    <property type="term" value="F:DNA binding"/>
    <property type="evidence" value="ECO:0007669"/>
    <property type="project" value="UniProtKB-KW"/>
</dbReference>
<keyword evidence="5" id="KW-0347">Helicase</keyword>
<evidence type="ECO:0000256" key="11">
    <source>
        <dbReference type="ARBA" id="ARBA00044535"/>
    </source>
</evidence>
<dbReference type="CDD" id="cd17920">
    <property type="entry name" value="DEXHc_RecQ"/>
    <property type="match status" value="1"/>
</dbReference>
<dbReference type="AlphaFoldDB" id="A0A2W5SQR9"/>
<feature type="region of interest" description="Disordered" evidence="13">
    <location>
        <begin position="1"/>
        <end position="32"/>
    </location>
</feature>
<sequence length="590" mass="62845">MSATAPPTFPPSSSSSRSRRAARGPSSPARSIQRQLRDVFGHSRLRAGQRDAIDRVLAGCSTLVVMPTGAGKSLCYQLPSMLLGGPVLVVSPLIALMDDQCAKLQEAGVRAVALHSHRSAEDIEAALEAIDAGAVRLVYCTPERLGQAAVVERLRRARVSLFAVDEAHCIVQWGHDFRPAYLELRAAAESLGGPPVLALTATADAEAMREIMERLGIPRDGCVQTGAFRPNLRLAVDVVGSEKERLAKLLAFVRDTAGAGIVYTATVRAAEEVVQALREAGEDAGLYHGRLPAPQRRAAQDAFMSGERRVMVATNAFGLGVDKPDIRFVLHAQMPGSPAAYYQEAGRAGRDGEPADCRLLFVQRDRAVQQFFLAAAPAQVQDLSRLQGALVEPPEGGWTTTALQHQLGLPAGRVRALLAPLRRAELVRGPASALRWTGTALLEPEALAVLSSTQDAHHAAQQAALEQMTAYALSGGCRWQMLRQALQSDAHPEPCGQCDNCLRISAAQAAAVPSPQPARPSPPPSGAQSIALPAPGHRAKVPRYGVGEVLAADSLSITLRFPDGSERSFQPQFVRTARGRGSRRMDPAGA</sequence>
<dbReference type="SMART" id="SM00487">
    <property type="entry name" value="DEXDc"/>
    <property type="match status" value="1"/>
</dbReference>
<evidence type="ECO:0000256" key="13">
    <source>
        <dbReference type="SAM" id="MobiDB-lite"/>
    </source>
</evidence>
<reference evidence="16 17" key="1">
    <citation type="submission" date="2017-08" db="EMBL/GenBank/DDBJ databases">
        <title>Infants hospitalized years apart are colonized by the same room-sourced microbial strains.</title>
        <authorList>
            <person name="Brooks B."/>
            <person name="Olm M.R."/>
            <person name="Firek B.A."/>
            <person name="Baker R."/>
            <person name="Thomas B.C."/>
            <person name="Morowitz M.J."/>
            <person name="Banfield J.F."/>
        </authorList>
    </citation>
    <scope>NUCLEOTIDE SEQUENCE [LARGE SCALE GENOMIC DNA]</scope>
    <source>
        <strain evidence="16">S2_005_003_R2_41</strain>
    </source>
</reference>
<evidence type="ECO:0000259" key="15">
    <source>
        <dbReference type="PROSITE" id="PS51194"/>
    </source>
</evidence>
<name>A0A2W5SQR9_VARPD</name>
<evidence type="ECO:0000256" key="1">
    <source>
        <dbReference type="ARBA" id="ARBA00005446"/>
    </source>
</evidence>
<dbReference type="GO" id="GO:0043138">
    <property type="term" value="F:3'-5' DNA helicase activity"/>
    <property type="evidence" value="ECO:0007669"/>
    <property type="project" value="UniProtKB-EC"/>
</dbReference>
<dbReference type="Proteomes" id="UP000249135">
    <property type="component" value="Unassembled WGS sequence"/>
</dbReference>
<dbReference type="FunFam" id="3.40.50.300:FF:001389">
    <property type="entry name" value="ATP-dependent DNA helicase RecQ"/>
    <property type="match status" value="1"/>
</dbReference>
<dbReference type="GO" id="GO:0005524">
    <property type="term" value="F:ATP binding"/>
    <property type="evidence" value="ECO:0007669"/>
    <property type="project" value="UniProtKB-KW"/>
</dbReference>
<dbReference type="Pfam" id="PF00271">
    <property type="entry name" value="Helicase_C"/>
    <property type="match status" value="1"/>
</dbReference>
<keyword evidence="6" id="KW-0067">ATP-binding</keyword>
<evidence type="ECO:0000313" key="16">
    <source>
        <dbReference type="EMBL" id="PZQ77130.1"/>
    </source>
</evidence>
<dbReference type="PROSITE" id="PS51194">
    <property type="entry name" value="HELICASE_CTER"/>
    <property type="match status" value="1"/>
</dbReference>
<protein>
    <recommendedName>
        <fullName evidence="11">ATP-dependent DNA helicase RecQ</fullName>
        <ecNumber evidence="10">5.6.2.4</ecNumber>
    </recommendedName>
    <alternativeName>
        <fullName evidence="12">DNA 3'-5' helicase RecQ</fullName>
    </alternativeName>
</protein>
<evidence type="ECO:0000256" key="12">
    <source>
        <dbReference type="ARBA" id="ARBA00044550"/>
    </source>
</evidence>
<dbReference type="GO" id="GO:0006281">
    <property type="term" value="P:DNA repair"/>
    <property type="evidence" value="ECO:0007669"/>
    <property type="project" value="TreeGrafter"/>
</dbReference>
<keyword evidence="7" id="KW-0238">DNA-binding</keyword>
<evidence type="ECO:0000256" key="2">
    <source>
        <dbReference type="ARBA" id="ARBA00022723"/>
    </source>
</evidence>
<feature type="domain" description="Helicase C-terminal" evidence="15">
    <location>
        <begin position="245"/>
        <end position="384"/>
    </location>
</feature>
<dbReference type="PROSITE" id="PS51192">
    <property type="entry name" value="HELICASE_ATP_BIND_1"/>
    <property type="match status" value="1"/>
</dbReference>
<dbReference type="SMART" id="SM00490">
    <property type="entry name" value="HELICc"/>
    <property type="match status" value="1"/>
</dbReference>
<keyword evidence="3" id="KW-0547">Nucleotide-binding</keyword>
<comment type="similarity">
    <text evidence="1">Belongs to the helicase family. RecQ subfamily.</text>
</comment>
<dbReference type="GO" id="GO:0005737">
    <property type="term" value="C:cytoplasm"/>
    <property type="evidence" value="ECO:0007669"/>
    <property type="project" value="TreeGrafter"/>
</dbReference>
<dbReference type="InterPro" id="IPR027417">
    <property type="entry name" value="P-loop_NTPase"/>
</dbReference>
<dbReference type="EC" id="5.6.2.4" evidence="10"/>
<keyword evidence="4" id="KW-0378">Hydrolase</keyword>
<evidence type="ECO:0000256" key="5">
    <source>
        <dbReference type="ARBA" id="ARBA00022806"/>
    </source>
</evidence>
<feature type="region of interest" description="Disordered" evidence="13">
    <location>
        <begin position="512"/>
        <end position="533"/>
    </location>
</feature>
<feature type="compositionally biased region" description="Pro residues" evidence="13">
    <location>
        <begin position="514"/>
        <end position="525"/>
    </location>
</feature>
<dbReference type="InterPro" id="IPR004589">
    <property type="entry name" value="DNA_helicase_ATP-dep_RecQ"/>
</dbReference>
<proteinExistence type="inferred from homology"/>
<keyword evidence="2" id="KW-0479">Metal-binding</keyword>
<dbReference type="Pfam" id="PF16124">
    <property type="entry name" value="RecQ_Zn_bind"/>
    <property type="match status" value="1"/>
</dbReference>
<dbReference type="NCBIfam" id="TIGR00614">
    <property type="entry name" value="recQ_fam"/>
    <property type="match status" value="1"/>
</dbReference>
<dbReference type="GO" id="GO:0016787">
    <property type="term" value="F:hydrolase activity"/>
    <property type="evidence" value="ECO:0007669"/>
    <property type="project" value="UniProtKB-KW"/>
</dbReference>
<dbReference type="Pfam" id="PF00270">
    <property type="entry name" value="DEAD"/>
    <property type="match status" value="1"/>
</dbReference>
<evidence type="ECO:0000256" key="4">
    <source>
        <dbReference type="ARBA" id="ARBA00022801"/>
    </source>
</evidence>
<dbReference type="GO" id="GO:0009378">
    <property type="term" value="F:four-way junction helicase activity"/>
    <property type="evidence" value="ECO:0007669"/>
    <property type="project" value="TreeGrafter"/>
</dbReference>
<dbReference type="InterPro" id="IPR011545">
    <property type="entry name" value="DEAD/DEAH_box_helicase_dom"/>
</dbReference>
<dbReference type="InterPro" id="IPR001650">
    <property type="entry name" value="Helicase_C-like"/>
</dbReference>
<feature type="compositionally biased region" description="Low complexity" evidence="13">
    <location>
        <begin position="1"/>
        <end position="16"/>
    </location>
</feature>
<dbReference type="GO" id="GO:0046872">
    <property type="term" value="F:metal ion binding"/>
    <property type="evidence" value="ECO:0007669"/>
    <property type="project" value="UniProtKB-KW"/>
</dbReference>
<organism evidence="16 17">
    <name type="scientific">Variovorax paradoxus</name>
    <dbReference type="NCBI Taxonomy" id="34073"/>
    <lineage>
        <taxon>Bacteria</taxon>
        <taxon>Pseudomonadati</taxon>
        <taxon>Pseudomonadota</taxon>
        <taxon>Betaproteobacteria</taxon>
        <taxon>Burkholderiales</taxon>
        <taxon>Comamonadaceae</taxon>
        <taxon>Variovorax</taxon>
    </lineage>
</organism>
<evidence type="ECO:0000256" key="8">
    <source>
        <dbReference type="ARBA" id="ARBA00023235"/>
    </source>
</evidence>
<feature type="domain" description="Helicase ATP-binding" evidence="14">
    <location>
        <begin position="53"/>
        <end position="221"/>
    </location>
</feature>
<dbReference type="Gene3D" id="3.40.50.300">
    <property type="entry name" value="P-loop containing nucleotide triphosphate hydrolases"/>
    <property type="match status" value="2"/>
</dbReference>
<dbReference type="GO" id="GO:0043590">
    <property type="term" value="C:bacterial nucleoid"/>
    <property type="evidence" value="ECO:0007669"/>
    <property type="project" value="TreeGrafter"/>
</dbReference>
<accession>A0A2W5SQR9</accession>
<evidence type="ECO:0000256" key="9">
    <source>
        <dbReference type="ARBA" id="ARBA00034617"/>
    </source>
</evidence>
<dbReference type="GO" id="GO:0030894">
    <property type="term" value="C:replisome"/>
    <property type="evidence" value="ECO:0007669"/>
    <property type="project" value="TreeGrafter"/>
</dbReference>
<gene>
    <name evidence="16" type="ORF">DI563_04810</name>
</gene>
<keyword evidence="8" id="KW-0413">Isomerase</keyword>
<evidence type="ECO:0000259" key="14">
    <source>
        <dbReference type="PROSITE" id="PS51192"/>
    </source>
</evidence>
<dbReference type="EMBL" id="QFPP01000030">
    <property type="protein sequence ID" value="PZQ77130.1"/>
    <property type="molecule type" value="Genomic_DNA"/>
</dbReference>
<comment type="catalytic activity">
    <reaction evidence="9">
        <text>Couples ATP hydrolysis with the unwinding of duplex DNA by translocating in the 3'-5' direction.</text>
        <dbReference type="EC" id="5.6.2.4"/>
    </reaction>
</comment>